<feature type="domain" description="CTLH" evidence="2">
    <location>
        <begin position="427"/>
        <end position="484"/>
    </location>
</feature>
<feature type="region of interest" description="Disordered" evidence="1">
    <location>
        <begin position="38"/>
        <end position="75"/>
    </location>
</feature>
<dbReference type="InterPro" id="IPR024964">
    <property type="entry name" value="CTLH/CRA"/>
</dbReference>
<dbReference type="Pfam" id="PF10607">
    <property type="entry name" value="CTLH"/>
    <property type="match status" value="1"/>
</dbReference>
<evidence type="ECO:0000313" key="3">
    <source>
        <dbReference type="EMBL" id="AAM74330.2"/>
    </source>
</evidence>
<feature type="compositionally biased region" description="Pro residues" evidence="1">
    <location>
        <begin position="1"/>
        <end position="15"/>
    </location>
</feature>
<sequence>MDTPPPPPPPPPPTPTQSSPPVNWDALDALVLDFARSDRLLLPPASPSPPSSPSSSSTTTATSSSSSAPSPSSSYRSRLLIRRARTALEEGDVDAALALLRAHAPAALLDHRLLFHLHKQRFVELVRRGTEADREAALDCLRTALAPCALDAYPEAYEEFKHILLVLIYDKDDQSSPVANEWSIKKRFELAGLLSSILRTHLQAYDPILSMTLRYLIRNPFQSLLFSMSSKQFPTCLSSHPLQVDAVQPFSWHLLPFYEPKPITLWYKNELCRMKLDLPLLDKLIHEYCIYRGIVEGGSHVLPGLQSNNQSNDVNFVDKQEDSTETRIDFEMTNNQNGNCSTSDTSHHDSWSRRLRRVRSSASGQRRRKRWRGRVDDLDYGCETPLDANKHAILCSALDMDEDDMIVKPDLMADTGLPDSRCNQDQKYEVILEMRDLTRKGMASKVVEEINNMDPDFFLKNPILLFQLKQVEFLKLVASGDHGAALKVASTHLGPLAASNQALLKPLKETLVTLIQPCEDVLTKSVSLPVLASSLQIAMSRRLGIEEPQLMKIIRTTLHTHSEWFKLQMCKDRFEHFLKIDSLKEVDPSAGSHNMSKVLTDECANGSSQITTCSSGKVLDEGSSPQESSEVTCDENAILKVMEFLALPRADAIQLLMQYGGNAEEVIQQIFS</sequence>
<evidence type="ECO:0000313" key="4">
    <source>
        <dbReference type="Proteomes" id="UP000000763"/>
    </source>
</evidence>
<accession>Q8LMH2</accession>
<proteinExistence type="predicted"/>
<feature type="region of interest" description="Disordered" evidence="1">
    <location>
        <begin position="1"/>
        <end position="23"/>
    </location>
</feature>
<protein>
    <recommendedName>
        <fullName evidence="2">CTLH domain-containing protein</fullName>
    </recommendedName>
</protein>
<dbReference type="EMBL" id="AC114474">
    <property type="protein sequence ID" value="AAM74330.2"/>
    <property type="molecule type" value="Genomic_DNA"/>
</dbReference>
<dbReference type="PANTHER" id="PTHR12864">
    <property type="entry name" value="RAN BINDING PROTEIN 9-RELATED"/>
    <property type="match status" value="1"/>
</dbReference>
<dbReference type="Proteomes" id="UP000000763">
    <property type="component" value="Chromosome 10"/>
</dbReference>
<dbReference type="InterPro" id="IPR006595">
    <property type="entry name" value="CTLH_C"/>
</dbReference>
<dbReference type="SUPFAM" id="SSF101447">
    <property type="entry name" value="Formin homology 2 domain (FH2 domain)"/>
    <property type="match status" value="1"/>
</dbReference>
<feature type="compositionally biased region" description="Low complexity" evidence="1">
    <location>
        <begin position="53"/>
        <end position="74"/>
    </location>
</feature>
<feature type="region of interest" description="Disordered" evidence="1">
    <location>
        <begin position="333"/>
        <end position="367"/>
    </location>
</feature>
<reference evidence="4" key="1">
    <citation type="journal article" date="2005" name="Nature">
        <title>The map-based sequence of the rice genome.</title>
        <authorList>
            <consortium name="International rice genome sequencing project (IRGSP)"/>
            <person name="Matsumoto T."/>
            <person name="Wu J."/>
            <person name="Kanamori H."/>
            <person name="Katayose Y."/>
            <person name="Fujisawa M."/>
            <person name="Namiki N."/>
            <person name="Mizuno H."/>
            <person name="Yamamoto K."/>
            <person name="Antonio B.A."/>
            <person name="Baba T."/>
            <person name="Sakata K."/>
            <person name="Nagamura Y."/>
            <person name="Aoki H."/>
            <person name="Arikawa K."/>
            <person name="Arita K."/>
            <person name="Bito T."/>
            <person name="Chiden Y."/>
            <person name="Fujitsuka N."/>
            <person name="Fukunaka R."/>
            <person name="Hamada M."/>
            <person name="Harada C."/>
            <person name="Hayashi A."/>
            <person name="Hijishita S."/>
            <person name="Honda M."/>
            <person name="Hosokawa S."/>
            <person name="Ichikawa Y."/>
            <person name="Idonuma A."/>
            <person name="Iijima M."/>
            <person name="Ikeda M."/>
            <person name="Ikeno M."/>
            <person name="Ito K."/>
            <person name="Ito S."/>
            <person name="Ito T."/>
            <person name="Ito Y."/>
            <person name="Ito Y."/>
            <person name="Iwabuchi A."/>
            <person name="Kamiya K."/>
            <person name="Karasawa W."/>
            <person name="Kurita K."/>
            <person name="Katagiri S."/>
            <person name="Kikuta A."/>
            <person name="Kobayashi H."/>
            <person name="Kobayashi N."/>
            <person name="Machita K."/>
            <person name="Maehara T."/>
            <person name="Masukawa M."/>
            <person name="Mizubayashi T."/>
            <person name="Mukai Y."/>
            <person name="Nagasaki H."/>
            <person name="Nagata Y."/>
            <person name="Naito S."/>
            <person name="Nakashima M."/>
            <person name="Nakama Y."/>
            <person name="Nakamichi Y."/>
            <person name="Nakamura M."/>
            <person name="Meguro A."/>
            <person name="Negishi M."/>
            <person name="Ohta I."/>
            <person name="Ohta T."/>
            <person name="Okamoto M."/>
            <person name="Ono N."/>
            <person name="Saji S."/>
            <person name="Sakaguchi M."/>
            <person name="Sakai K."/>
            <person name="Shibata M."/>
            <person name="Shimokawa T."/>
            <person name="Song J."/>
            <person name="Takazaki Y."/>
            <person name="Terasawa K."/>
            <person name="Tsugane M."/>
            <person name="Tsuji K."/>
            <person name="Ueda S."/>
            <person name="Waki K."/>
            <person name="Yamagata H."/>
            <person name="Yamamoto M."/>
            <person name="Yamamoto S."/>
            <person name="Yamane H."/>
            <person name="Yoshiki S."/>
            <person name="Yoshihara R."/>
            <person name="Yukawa K."/>
            <person name="Zhong H."/>
            <person name="Yano M."/>
            <person name="Yuan Q."/>
            <person name="Ouyang S."/>
            <person name="Liu J."/>
            <person name="Jones K.M."/>
            <person name="Gansberger K."/>
            <person name="Moffat K."/>
            <person name="Hill J."/>
            <person name="Bera J."/>
            <person name="Fadrosh D."/>
            <person name="Jin S."/>
            <person name="Johri S."/>
            <person name="Kim M."/>
            <person name="Overton L."/>
            <person name="Reardon M."/>
            <person name="Tsitrin T."/>
            <person name="Vuong H."/>
            <person name="Weaver B."/>
            <person name="Ciecko A."/>
            <person name="Tallon L."/>
            <person name="Jackson J."/>
            <person name="Pai G."/>
            <person name="Aken S.V."/>
            <person name="Utterback T."/>
            <person name="Reidmuller S."/>
            <person name="Feldblyum T."/>
            <person name="Hsiao J."/>
            <person name="Zismann V."/>
            <person name="Iobst S."/>
            <person name="de Vazeille A.R."/>
            <person name="Buell C.R."/>
            <person name="Ying K."/>
            <person name="Li Y."/>
            <person name="Lu T."/>
            <person name="Huang Y."/>
            <person name="Zhao Q."/>
            <person name="Feng Q."/>
            <person name="Zhang L."/>
            <person name="Zhu J."/>
            <person name="Weng Q."/>
            <person name="Mu J."/>
            <person name="Lu Y."/>
            <person name="Fan D."/>
            <person name="Liu Y."/>
            <person name="Guan J."/>
            <person name="Zhang Y."/>
            <person name="Yu S."/>
            <person name="Liu X."/>
            <person name="Zhang Y."/>
            <person name="Hong G."/>
            <person name="Han B."/>
            <person name="Choisne N."/>
            <person name="Demange N."/>
            <person name="Orjeda G."/>
            <person name="Samain S."/>
            <person name="Cattolico L."/>
            <person name="Pelletier E."/>
            <person name="Couloux A."/>
            <person name="Segurens B."/>
            <person name="Wincker P."/>
            <person name="D'Hont A."/>
            <person name="Scarpelli C."/>
            <person name="Weissenbach J."/>
            <person name="Salanoubat M."/>
            <person name="Quetier F."/>
            <person name="Yu Y."/>
            <person name="Kim H.R."/>
            <person name="Rambo T."/>
            <person name="Currie J."/>
            <person name="Collura K."/>
            <person name="Luo M."/>
            <person name="Yang T."/>
            <person name="Ammiraju J.S.S."/>
            <person name="Engler F."/>
            <person name="Soderlund C."/>
            <person name="Wing R.A."/>
            <person name="Palmer L.E."/>
            <person name="de la Bastide M."/>
            <person name="Spiegel L."/>
            <person name="Nascimento L."/>
            <person name="Zutavern T."/>
            <person name="O'Shaughnessy A."/>
            <person name="Dike S."/>
            <person name="Dedhia N."/>
            <person name="Preston R."/>
            <person name="Balija V."/>
            <person name="McCombie W.R."/>
            <person name="Chow T."/>
            <person name="Chen H."/>
            <person name="Chung M."/>
            <person name="Chen C."/>
            <person name="Shaw J."/>
            <person name="Wu H."/>
            <person name="Hsiao K."/>
            <person name="Chao Y."/>
            <person name="Chu M."/>
            <person name="Cheng C."/>
            <person name="Hour A."/>
            <person name="Lee P."/>
            <person name="Lin S."/>
            <person name="Lin Y."/>
            <person name="Liou J."/>
            <person name="Liu S."/>
            <person name="Hsing Y."/>
            <person name="Raghuvanshi S."/>
            <person name="Mohanty A."/>
            <person name="Bharti A.K."/>
            <person name="Gaur A."/>
            <person name="Gupta V."/>
            <person name="Kumar D."/>
            <person name="Ravi V."/>
            <person name="Vij S."/>
            <person name="Kapur A."/>
            <person name="Khurana P."/>
            <person name="Khurana P."/>
            <person name="Khurana J.P."/>
            <person name="Tyagi A.K."/>
            <person name="Gaikwad K."/>
            <person name="Singh A."/>
            <person name="Dalal V."/>
            <person name="Srivastava S."/>
            <person name="Dixit A."/>
            <person name="Pal A.K."/>
            <person name="Ghazi I.A."/>
            <person name="Yadav M."/>
            <person name="Pandit A."/>
            <person name="Bhargava A."/>
            <person name="Sureshbabu K."/>
            <person name="Batra K."/>
            <person name="Sharma T.R."/>
            <person name="Mohapatra T."/>
            <person name="Singh N.K."/>
            <person name="Messing J."/>
            <person name="Nelson A.B."/>
            <person name="Fuks G."/>
            <person name="Kavchok S."/>
            <person name="Keizer G."/>
            <person name="Linton E."/>
            <person name="Llaca V."/>
            <person name="Song R."/>
            <person name="Tanyolac B."/>
            <person name="Young S."/>
            <person name="Ho-Il K."/>
            <person name="Hahn J.H."/>
            <person name="Sangsakoo G."/>
            <person name="Vanavichit A."/>
            <person name="de Mattos Luiz.A.T."/>
            <person name="Zimmer P.D."/>
            <person name="Malone G."/>
            <person name="Dellagostin O."/>
            <person name="de Oliveira A.C."/>
            <person name="Bevan M."/>
            <person name="Bancroft I."/>
            <person name="Minx P."/>
            <person name="Cordum H."/>
            <person name="Wilson R."/>
            <person name="Cheng Z."/>
            <person name="Jin W."/>
            <person name="Jiang J."/>
            <person name="Leong S.A."/>
            <person name="Iwama H."/>
            <person name="Gojobori T."/>
            <person name="Itoh T."/>
            <person name="Niimura Y."/>
            <person name="Fujii Y."/>
            <person name="Habara T."/>
            <person name="Sakai H."/>
            <person name="Sato Y."/>
            <person name="Wilson G."/>
            <person name="Kumar K."/>
            <person name="McCouch S."/>
            <person name="Juretic N."/>
            <person name="Hoen D."/>
            <person name="Wright S."/>
            <person name="Bruskiewich R."/>
            <person name="Bureau T."/>
            <person name="Miyao A."/>
            <person name="Hirochika H."/>
            <person name="Nishikawa T."/>
            <person name="Kadowaki K."/>
            <person name="Sugiura M."/>
            <person name="Burr B."/>
            <person name="Sasaki T."/>
        </authorList>
    </citation>
    <scope>NUCLEOTIDE SEQUENCE [LARGE SCALE GENOMIC DNA]</scope>
    <source>
        <strain evidence="4">cv. Nipponbare</strain>
    </source>
</reference>
<reference evidence="4" key="2">
    <citation type="journal article" date="2008" name="Nucleic Acids Res.">
        <title>The rice annotation project database (RAP-DB): 2008 update.</title>
        <authorList>
            <consortium name="The rice annotation project (RAP)"/>
        </authorList>
    </citation>
    <scope>GENOME REANNOTATION</scope>
    <source>
        <strain evidence="4">cv. Nipponbare</strain>
    </source>
</reference>
<dbReference type="SMART" id="SM00668">
    <property type="entry name" value="CTLH"/>
    <property type="match status" value="2"/>
</dbReference>
<organism evidence="3 4">
    <name type="scientific">Oryza sativa subsp. japonica</name>
    <name type="common">Rice</name>
    <dbReference type="NCBI Taxonomy" id="39947"/>
    <lineage>
        <taxon>Eukaryota</taxon>
        <taxon>Viridiplantae</taxon>
        <taxon>Streptophyta</taxon>
        <taxon>Embryophyta</taxon>
        <taxon>Tracheophyta</taxon>
        <taxon>Spermatophyta</taxon>
        <taxon>Magnoliopsida</taxon>
        <taxon>Liliopsida</taxon>
        <taxon>Poales</taxon>
        <taxon>Poaceae</taxon>
        <taxon>BOP clade</taxon>
        <taxon>Oryzoideae</taxon>
        <taxon>Oryzeae</taxon>
        <taxon>Oryzinae</taxon>
        <taxon>Oryza</taxon>
        <taxon>Oryza sativa</taxon>
    </lineage>
</organism>
<dbReference type="PROSITE" id="PS50897">
    <property type="entry name" value="CTLH"/>
    <property type="match status" value="2"/>
</dbReference>
<evidence type="ECO:0000259" key="2">
    <source>
        <dbReference type="PROSITE" id="PS50897"/>
    </source>
</evidence>
<gene>
    <name evidence="3" type="primary">OSJNBa0032N04.21</name>
</gene>
<feature type="compositionally biased region" description="Basic residues" evidence="1">
    <location>
        <begin position="353"/>
        <end position="367"/>
    </location>
</feature>
<feature type="domain" description="CTLH" evidence="2">
    <location>
        <begin position="87"/>
        <end position="133"/>
    </location>
</feature>
<dbReference type="InterPro" id="IPR050618">
    <property type="entry name" value="Ubq-SigPath_Reg"/>
</dbReference>
<evidence type="ECO:0000256" key="1">
    <source>
        <dbReference type="SAM" id="MobiDB-lite"/>
    </source>
</evidence>
<dbReference type="AlphaFoldDB" id="Q8LMH2"/>
<name>Q8LMH2_ORYSJ</name>